<proteinExistence type="predicted"/>
<evidence type="ECO:0000313" key="3">
    <source>
        <dbReference type="Proteomes" id="UP000596660"/>
    </source>
</evidence>
<accession>A0A803KR29</accession>
<dbReference type="Proteomes" id="UP000596660">
    <property type="component" value="Unplaced"/>
</dbReference>
<reference evidence="2" key="2">
    <citation type="submission" date="2021-03" db="UniProtKB">
        <authorList>
            <consortium name="EnsemblPlants"/>
        </authorList>
    </citation>
    <scope>IDENTIFICATION</scope>
</reference>
<dbReference type="Gramene" id="AUR62001485-RA">
    <property type="protein sequence ID" value="AUR62001485-RA:cds"/>
    <property type="gene ID" value="AUR62001485"/>
</dbReference>
<feature type="compositionally biased region" description="Acidic residues" evidence="1">
    <location>
        <begin position="209"/>
        <end position="234"/>
    </location>
</feature>
<organism evidence="2 3">
    <name type="scientific">Chenopodium quinoa</name>
    <name type="common">Quinoa</name>
    <dbReference type="NCBI Taxonomy" id="63459"/>
    <lineage>
        <taxon>Eukaryota</taxon>
        <taxon>Viridiplantae</taxon>
        <taxon>Streptophyta</taxon>
        <taxon>Embryophyta</taxon>
        <taxon>Tracheophyta</taxon>
        <taxon>Spermatophyta</taxon>
        <taxon>Magnoliopsida</taxon>
        <taxon>eudicotyledons</taxon>
        <taxon>Gunneridae</taxon>
        <taxon>Pentapetalae</taxon>
        <taxon>Caryophyllales</taxon>
        <taxon>Chenopodiaceae</taxon>
        <taxon>Chenopodioideae</taxon>
        <taxon>Atripliceae</taxon>
        <taxon>Chenopodium</taxon>
    </lineage>
</organism>
<reference evidence="2" key="1">
    <citation type="journal article" date="2017" name="Nature">
        <title>The genome of Chenopodium quinoa.</title>
        <authorList>
            <person name="Jarvis D.E."/>
            <person name="Ho Y.S."/>
            <person name="Lightfoot D.J."/>
            <person name="Schmoeckel S.M."/>
            <person name="Li B."/>
            <person name="Borm T.J.A."/>
            <person name="Ohyanagi H."/>
            <person name="Mineta K."/>
            <person name="Michell C.T."/>
            <person name="Saber N."/>
            <person name="Kharbatia N.M."/>
            <person name="Rupper R.R."/>
            <person name="Sharp A.R."/>
            <person name="Dally N."/>
            <person name="Boughton B.A."/>
            <person name="Woo Y.H."/>
            <person name="Gao G."/>
            <person name="Schijlen E.G.W.M."/>
            <person name="Guo X."/>
            <person name="Momin A.A."/>
            <person name="Negrao S."/>
            <person name="Al-Babili S."/>
            <person name="Gehring C."/>
            <person name="Roessner U."/>
            <person name="Jung C."/>
            <person name="Murphy K."/>
            <person name="Arold S.T."/>
            <person name="Gojobori T."/>
            <person name="van der Linden C.G."/>
            <person name="van Loo E.N."/>
            <person name="Jellen E.N."/>
            <person name="Maughan P.J."/>
            <person name="Tester M."/>
        </authorList>
    </citation>
    <scope>NUCLEOTIDE SEQUENCE [LARGE SCALE GENOMIC DNA]</scope>
    <source>
        <strain evidence="2">cv. PI 614886</strain>
    </source>
</reference>
<evidence type="ECO:0000313" key="2">
    <source>
        <dbReference type="EnsemblPlants" id="AUR62001485-RA:cds"/>
    </source>
</evidence>
<protein>
    <submittedName>
        <fullName evidence="2">Uncharacterized protein</fullName>
    </submittedName>
</protein>
<evidence type="ECO:0000256" key="1">
    <source>
        <dbReference type="SAM" id="MobiDB-lite"/>
    </source>
</evidence>
<keyword evidence="3" id="KW-1185">Reference proteome</keyword>
<name>A0A803KR29_CHEQI</name>
<dbReference type="EnsemblPlants" id="AUR62001485-RA">
    <property type="protein sequence ID" value="AUR62001485-RA:cds"/>
    <property type="gene ID" value="AUR62001485"/>
</dbReference>
<sequence>MVDLEELHPVLSMPEILHGKLVEMARKRSSSCTCVAKELAERIDAVRDLDFPLEYRLQFIGDLYHYHHFYLSIREQNVRRNLTNIAAMKIKYKYLNKNAESVKRLLLKQARDVESLKMFKEVGSALLEYSFPYLLLAVPREGIEGVEELEVRHFGDYLVGKLLVEGMEWTGRMILLAGKDEGVRRDILDQARADGLFYKFVSDTVNAAESEESDTVNAAESEEESEESEESDAENESKGEGKPFVWEAPSDEEPLGINAARRVTRNAPTIIPPSARAPALRPSTLEIVKPPEYSKQKSWFLKKDPFFLYGPEEQAVAAAASVKAGAFARSSDQSAEP</sequence>
<feature type="region of interest" description="Disordered" evidence="1">
    <location>
        <begin position="208"/>
        <end position="257"/>
    </location>
</feature>
<dbReference type="AlphaFoldDB" id="A0A803KR29"/>